<organism evidence="3 4">
    <name type="scientific">Undibacterium curvum</name>
    <dbReference type="NCBI Taxonomy" id="2762294"/>
    <lineage>
        <taxon>Bacteria</taxon>
        <taxon>Pseudomonadati</taxon>
        <taxon>Pseudomonadota</taxon>
        <taxon>Betaproteobacteria</taxon>
        <taxon>Burkholderiales</taxon>
        <taxon>Oxalobacteraceae</taxon>
        <taxon>Undibacterium</taxon>
    </lineage>
</organism>
<feature type="domain" description="Peptidase M56" evidence="2">
    <location>
        <begin position="7"/>
        <end position="257"/>
    </location>
</feature>
<proteinExistence type="predicted"/>
<protein>
    <recommendedName>
        <fullName evidence="2">Peptidase M56 domain-containing protein</fullName>
    </recommendedName>
</protein>
<dbReference type="EMBL" id="JACOGD010000002">
    <property type="protein sequence ID" value="MBC3930800.1"/>
    <property type="molecule type" value="Genomic_DNA"/>
</dbReference>
<evidence type="ECO:0000313" key="3">
    <source>
        <dbReference type="EMBL" id="MBC3930800.1"/>
    </source>
</evidence>
<keyword evidence="1" id="KW-0812">Transmembrane</keyword>
<feature type="transmembrane region" description="Helical" evidence="1">
    <location>
        <begin position="6"/>
        <end position="27"/>
    </location>
</feature>
<keyword evidence="1" id="KW-0472">Membrane</keyword>
<reference evidence="3 4" key="1">
    <citation type="submission" date="2020-08" db="EMBL/GenBank/DDBJ databases">
        <title>Novel species isolated from subtropical streams in China.</title>
        <authorList>
            <person name="Lu H."/>
        </authorList>
    </citation>
    <scope>NUCLEOTIDE SEQUENCE [LARGE SCALE GENOMIC DNA]</scope>
    <source>
        <strain evidence="3 4">CY22W</strain>
    </source>
</reference>
<keyword evidence="1" id="KW-1133">Transmembrane helix</keyword>
<dbReference type="InterPro" id="IPR008756">
    <property type="entry name" value="Peptidase_M56"/>
</dbReference>
<dbReference type="Pfam" id="PF05569">
    <property type="entry name" value="Peptidase_M56"/>
    <property type="match status" value="1"/>
</dbReference>
<keyword evidence="4" id="KW-1185">Reference proteome</keyword>
<dbReference type="Proteomes" id="UP000654304">
    <property type="component" value="Unassembled WGS sequence"/>
</dbReference>
<feature type="transmembrane region" description="Helical" evidence="1">
    <location>
        <begin position="34"/>
        <end position="51"/>
    </location>
</feature>
<name>A0ABR7A1K7_9BURK</name>
<evidence type="ECO:0000256" key="1">
    <source>
        <dbReference type="SAM" id="Phobius"/>
    </source>
</evidence>
<dbReference type="RefSeq" id="WP_186902653.1">
    <property type="nucleotide sequence ID" value="NZ_JACOGD010000002.1"/>
</dbReference>
<gene>
    <name evidence="3" type="ORF">H8K43_03885</name>
</gene>
<dbReference type="InterPro" id="IPR052173">
    <property type="entry name" value="Beta-lactam_resp_regulator"/>
</dbReference>
<dbReference type="PANTHER" id="PTHR34978:SF3">
    <property type="entry name" value="SLR0241 PROTEIN"/>
    <property type="match status" value="1"/>
</dbReference>
<accession>A0ABR7A1K7</accession>
<sequence>MLQAGWSVCIALTLALGVILIQRIFLYRLTDGRLVYLSWWTLPLSAIALFFPPSRTILPDIVAPVTSGLNNPTVISAPAFDSPVYPAVIVTGWLSISLLLLCISIYQQRHFIKRLGRLHPVAEFFVSERSDISPALVGLIHPRIVMPSDFFERYSTSQQDLILSHEQVHQQRLDLWANAAFWCLRCIFWFHPLVYIAHRYFRLDQELACDAEVLRRHPAQQSNYAQAMLHTVMQEQAHSIYCSWQHHHPLKERIMQLKKSGKAQHKLPSLLLILCTALTGTVSAWASHNPLVTSMQDATPVSLNSMEQQRYRIQTKIVTEDSIVSPTIIAVQGAKTNLELVEGKNTWKFVLQVDTPEAMMGKKYQQLSKEKQEQFSSARAAYTKLEIYKNDRLLATPSLISQLGQQSRIESSSDQKENDIAIDYSIVKIK</sequence>
<dbReference type="CDD" id="cd07341">
    <property type="entry name" value="M56_BlaR1_MecR1_like"/>
    <property type="match status" value="1"/>
</dbReference>
<evidence type="ECO:0000259" key="2">
    <source>
        <dbReference type="Pfam" id="PF05569"/>
    </source>
</evidence>
<dbReference type="PANTHER" id="PTHR34978">
    <property type="entry name" value="POSSIBLE SENSOR-TRANSDUCER PROTEIN BLAR"/>
    <property type="match status" value="1"/>
</dbReference>
<feature type="transmembrane region" description="Helical" evidence="1">
    <location>
        <begin position="84"/>
        <end position="106"/>
    </location>
</feature>
<comment type="caution">
    <text evidence="3">The sequence shown here is derived from an EMBL/GenBank/DDBJ whole genome shotgun (WGS) entry which is preliminary data.</text>
</comment>
<evidence type="ECO:0000313" key="4">
    <source>
        <dbReference type="Proteomes" id="UP000654304"/>
    </source>
</evidence>